<dbReference type="Gene3D" id="6.10.250.660">
    <property type="match status" value="1"/>
</dbReference>
<dbReference type="InterPro" id="IPR019933">
    <property type="entry name" value="DivIVA_domain"/>
</dbReference>
<dbReference type="OrthoDB" id="3480096at2"/>
<keyword evidence="2" id="KW-1185">Reference proteome</keyword>
<dbReference type="Proteomes" id="UP000239485">
    <property type="component" value="Unassembled WGS sequence"/>
</dbReference>
<reference evidence="1 2" key="1">
    <citation type="submission" date="2018-02" db="EMBL/GenBank/DDBJ databases">
        <title>Genomic Encyclopedia of Archaeal and Bacterial Type Strains, Phase II (KMG-II): from individual species to whole genera.</title>
        <authorList>
            <person name="Goeker M."/>
        </authorList>
    </citation>
    <scope>NUCLEOTIDE SEQUENCE [LARGE SCALE GENOMIC DNA]</scope>
    <source>
        <strain evidence="1 2">DSM 22857</strain>
    </source>
</reference>
<gene>
    <name evidence="1" type="ORF">CLV92_101204</name>
</gene>
<proteinExistence type="predicted"/>
<comment type="caution">
    <text evidence="1">The sequence shown here is derived from an EMBL/GenBank/DDBJ whole genome shotgun (WGS) entry which is preliminary data.</text>
</comment>
<dbReference type="EMBL" id="PTJD01000001">
    <property type="protein sequence ID" value="PPK98508.1"/>
    <property type="molecule type" value="Genomic_DNA"/>
</dbReference>
<protein>
    <submittedName>
        <fullName evidence="1">DivIVA domain-containing protein</fullName>
    </submittedName>
</protein>
<name>A0A2S6IVY6_9ACTN</name>
<accession>A0A2S6IVY6</accession>
<evidence type="ECO:0000313" key="1">
    <source>
        <dbReference type="EMBL" id="PPK98508.1"/>
    </source>
</evidence>
<dbReference type="AlphaFoldDB" id="A0A2S6IVY6"/>
<evidence type="ECO:0000313" key="2">
    <source>
        <dbReference type="Proteomes" id="UP000239485"/>
    </source>
</evidence>
<organism evidence="1 2">
    <name type="scientific">Kineococcus xinjiangensis</name>
    <dbReference type="NCBI Taxonomy" id="512762"/>
    <lineage>
        <taxon>Bacteria</taxon>
        <taxon>Bacillati</taxon>
        <taxon>Actinomycetota</taxon>
        <taxon>Actinomycetes</taxon>
        <taxon>Kineosporiales</taxon>
        <taxon>Kineosporiaceae</taxon>
        <taxon>Kineococcus</taxon>
    </lineage>
</organism>
<dbReference type="NCBIfam" id="TIGR03544">
    <property type="entry name" value="DivI1A_domain"/>
    <property type="match status" value="2"/>
</dbReference>
<sequence>MDDRLRRALHAAPHRTSRLRRGYAVAEVDDFLERVRRGCAGPAPQVAPQHVRSAGFRFALGGYDISATDAVLAGIEDALAAQAAGRALAGPRRQVWSEQVSAVMAAVRGRLAGPGGDRFPRGRWLERTYDRSDVDQLCRLVADHLAGRGRLRPADVRSALFRPRRGRRGYREVPVDAFFDRVVELIAALDEAARTRGG</sequence>
<dbReference type="RefSeq" id="WP_104430910.1">
    <property type="nucleotide sequence ID" value="NZ_PTJD01000001.1"/>
</dbReference>